<dbReference type="Pfam" id="PF24389">
    <property type="entry name" value="ORC-CDC6-like"/>
    <property type="match status" value="1"/>
</dbReference>
<dbReference type="EMBL" id="LAZR01007555">
    <property type="protein sequence ID" value="KKM84510.1"/>
    <property type="molecule type" value="Genomic_DNA"/>
</dbReference>
<comment type="caution">
    <text evidence="1">The sequence shown here is derived from an EMBL/GenBank/DDBJ whole genome shotgun (WGS) entry which is preliminary data.</text>
</comment>
<organism evidence="1">
    <name type="scientific">marine sediment metagenome</name>
    <dbReference type="NCBI Taxonomy" id="412755"/>
    <lineage>
        <taxon>unclassified sequences</taxon>
        <taxon>metagenomes</taxon>
        <taxon>ecological metagenomes</taxon>
    </lineage>
</organism>
<gene>
    <name evidence="1" type="ORF">LCGC14_1298380</name>
</gene>
<dbReference type="InterPro" id="IPR056955">
    <property type="entry name" value="ORC-CDC6-like"/>
</dbReference>
<accession>A0A0F9N6Z4</accession>
<protein>
    <submittedName>
        <fullName evidence="1">Uncharacterized protein</fullName>
    </submittedName>
</protein>
<evidence type="ECO:0000313" key="1">
    <source>
        <dbReference type="EMBL" id="KKM84510.1"/>
    </source>
</evidence>
<name>A0A0F9N6Z4_9ZZZZ</name>
<feature type="non-terminal residue" evidence="1">
    <location>
        <position position="126"/>
    </location>
</feature>
<proteinExistence type="predicted"/>
<reference evidence="1" key="1">
    <citation type="journal article" date="2015" name="Nature">
        <title>Complex archaea that bridge the gap between prokaryotes and eukaryotes.</title>
        <authorList>
            <person name="Spang A."/>
            <person name="Saw J.H."/>
            <person name="Jorgensen S.L."/>
            <person name="Zaremba-Niedzwiedzka K."/>
            <person name="Martijn J."/>
            <person name="Lind A.E."/>
            <person name="van Eijk R."/>
            <person name="Schleper C."/>
            <person name="Guy L."/>
            <person name="Ettema T.J."/>
        </authorList>
    </citation>
    <scope>NUCLEOTIDE SEQUENCE</scope>
</reference>
<dbReference type="AlphaFoldDB" id="A0A0F9N6Z4"/>
<sequence length="126" mass="14938">MSDLLLDSFSKSRAEEYPLDVWNNFVIPPRYKEYSRLFNYRRAVMIEGGRGSGKTMFLKYHCHNTRFSKKRTSIPSRELKHVGLYFRPDTDFSAMINEFNFGSDWQKVFKHYVLLGLLEDFANALH</sequence>